<comment type="catalytic activity">
    <reaction evidence="6 15">
        <text>N-terminal L-arginyl-[protein] + L-leucyl-tRNA(Leu) = N-terminal L-leucyl-L-arginyl-[protein] + tRNA(Leu) + H(+)</text>
        <dbReference type="Rhea" id="RHEA:50416"/>
        <dbReference type="Rhea" id="RHEA-COMP:9613"/>
        <dbReference type="Rhea" id="RHEA-COMP:9622"/>
        <dbReference type="Rhea" id="RHEA-COMP:12672"/>
        <dbReference type="Rhea" id="RHEA-COMP:12673"/>
        <dbReference type="ChEBI" id="CHEBI:15378"/>
        <dbReference type="ChEBI" id="CHEBI:64719"/>
        <dbReference type="ChEBI" id="CHEBI:78442"/>
        <dbReference type="ChEBI" id="CHEBI:78494"/>
        <dbReference type="ChEBI" id="CHEBI:133044"/>
        <dbReference type="EC" id="2.3.2.6"/>
    </reaction>
</comment>
<sequence>MSNLELVYLDPYAKDEPFPPPEMAWEEPNGLIAIGGDLSPTRLINAYKSGIFPWYNEGEPIYWWNPDPRSVLFPEAIKISRSLRKSIRNKGYSIVFDRNFKKVIESCAGPRAYSDGTWISTEMQQAYCRLHELGVAHSVEVYNRDDELVGGLYGISSDGVFSGESMFSCERDTSKIAFVALAWYAQQQGYSLIDCQIENPHLLSLGAVNIARKDYLKILRSTPKPQNADWVFDNSTDLSQWQPQQAG</sequence>
<comment type="subcellular location">
    <subcellularLocation>
        <location evidence="1 15">Cytoplasm</location>
    </subcellularLocation>
</comment>
<organism evidence="16 17">
    <name type="scientific">Leucothrix pacifica</name>
    <dbReference type="NCBI Taxonomy" id="1247513"/>
    <lineage>
        <taxon>Bacteria</taxon>
        <taxon>Pseudomonadati</taxon>
        <taxon>Pseudomonadota</taxon>
        <taxon>Gammaproteobacteria</taxon>
        <taxon>Thiotrichales</taxon>
        <taxon>Thiotrichaceae</taxon>
        <taxon>Leucothrix</taxon>
    </lineage>
</organism>
<reference evidence="16 17" key="1">
    <citation type="submission" date="2018-05" db="EMBL/GenBank/DDBJ databases">
        <title>Leucothrix arctica sp. nov., isolated from Arctic seawater.</title>
        <authorList>
            <person name="Choi A."/>
            <person name="Baek K."/>
        </authorList>
    </citation>
    <scope>NUCLEOTIDE SEQUENCE [LARGE SCALE GENOMIC DNA]</scope>
    <source>
        <strain evidence="16 17">JCM 18388</strain>
    </source>
</reference>
<dbReference type="InterPro" id="IPR004616">
    <property type="entry name" value="Leu/Phe-tRNA_Trfase"/>
</dbReference>
<keyword evidence="17" id="KW-1185">Reference proteome</keyword>
<comment type="catalytic activity">
    <reaction evidence="7 15">
        <text>N-terminal L-lysyl-[protein] + L-leucyl-tRNA(Leu) = N-terminal L-leucyl-L-lysyl-[protein] + tRNA(Leu) + H(+)</text>
        <dbReference type="Rhea" id="RHEA:12340"/>
        <dbReference type="Rhea" id="RHEA-COMP:9613"/>
        <dbReference type="Rhea" id="RHEA-COMP:9622"/>
        <dbReference type="Rhea" id="RHEA-COMP:12670"/>
        <dbReference type="Rhea" id="RHEA-COMP:12671"/>
        <dbReference type="ChEBI" id="CHEBI:15378"/>
        <dbReference type="ChEBI" id="CHEBI:65249"/>
        <dbReference type="ChEBI" id="CHEBI:78442"/>
        <dbReference type="ChEBI" id="CHEBI:78494"/>
        <dbReference type="ChEBI" id="CHEBI:133043"/>
        <dbReference type="EC" id="2.3.2.6"/>
    </reaction>
</comment>
<dbReference type="OrthoDB" id="9790282at2"/>
<dbReference type="Pfam" id="PF03588">
    <property type="entry name" value="Leu_Phe_trans"/>
    <property type="match status" value="1"/>
</dbReference>
<dbReference type="FunFam" id="3.30.70.3550:FF:000001">
    <property type="entry name" value="Leucyl/phenylalanyl-tRNA--protein transferase"/>
    <property type="match status" value="1"/>
</dbReference>
<evidence type="ECO:0000256" key="7">
    <source>
        <dbReference type="ARBA" id="ARBA00051538"/>
    </source>
</evidence>
<protein>
    <recommendedName>
        <fullName evidence="11 15">Leucyl/phenylalanyl-tRNA--protein transferase</fullName>
        <ecNumber evidence="10 15">2.3.2.6</ecNumber>
    </recommendedName>
    <alternativeName>
        <fullName evidence="12 15">L/F-transferase</fullName>
    </alternativeName>
    <alternativeName>
        <fullName evidence="13 15">Leucyltransferase</fullName>
    </alternativeName>
    <alternativeName>
        <fullName evidence="14 15">Phenyalanyltransferase</fullName>
    </alternativeName>
</protein>
<dbReference type="InterPro" id="IPR042203">
    <property type="entry name" value="Leu/Phe-tRNA_Trfase_C"/>
</dbReference>
<dbReference type="Gene3D" id="3.30.70.3550">
    <property type="entry name" value="Leucyl/phenylalanyl-tRNA-protein transferase, N-terminal domain"/>
    <property type="match status" value="1"/>
</dbReference>
<name>A0A317CQ86_9GAMM</name>
<evidence type="ECO:0000256" key="2">
    <source>
        <dbReference type="ARBA" id="ARBA00022490"/>
    </source>
</evidence>
<keyword evidence="3 15" id="KW-0808">Transferase</keyword>
<evidence type="ECO:0000313" key="16">
    <source>
        <dbReference type="EMBL" id="PWQ98462.1"/>
    </source>
</evidence>
<dbReference type="NCBIfam" id="TIGR00667">
    <property type="entry name" value="aat"/>
    <property type="match status" value="1"/>
</dbReference>
<gene>
    <name evidence="15" type="primary">aat</name>
    <name evidence="16" type="ORF">DKW60_08135</name>
</gene>
<evidence type="ECO:0000256" key="10">
    <source>
        <dbReference type="ARBA" id="ARBA00066767"/>
    </source>
</evidence>
<evidence type="ECO:0000256" key="12">
    <source>
        <dbReference type="ARBA" id="ARBA00077136"/>
    </source>
</evidence>
<evidence type="ECO:0000256" key="13">
    <source>
        <dbReference type="ARBA" id="ARBA00077165"/>
    </source>
</evidence>
<dbReference type="InterPro" id="IPR016181">
    <property type="entry name" value="Acyl_CoA_acyltransferase"/>
</dbReference>
<keyword evidence="4 15" id="KW-0012">Acyltransferase</keyword>
<dbReference type="GO" id="GO:0008914">
    <property type="term" value="F:leucyl-tRNA--protein transferase activity"/>
    <property type="evidence" value="ECO:0007669"/>
    <property type="project" value="UniProtKB-UniRule"/>
</dbReference>
<keyword evidence="2 15" id="KW-0963">Cytoplasm</keyword>
<dbReference type="Gene3D" id="3.40.630.70">
    <property type="entry name" value="Leucyl/phenylalanyl-tRNA-protein transferase, C-terminal domain"/>
    <property type="match status" value="1"/>
</dbReference>
<dbReference type="PANTHER" id="PTHR30098:SF2">
    <property type="entry name" value="LEUCYL_PHENYLALANYL-TRNA--PROTEIN TRANSFERASE"/>
    <property type="match status" value="1"/>
</dbReference>
<dbReference type="EMBL" id="QGKM01000016">
    <property type="protein sequence ID" value="PWQ98462.1"/>
    <property type="molecule type" value="Genomic_DNA"/>
</dbReference>
<evidence type="ECO:0000256" key="6">
    <source>
        <dbReference type="ARBA" id="ARBA00050652"/>
    </source>
</evidence>
<accession>A0A317CQ86</accession>
<evidence type="ECO:0000256" key="4">
    <source>
        <dbReference type="ARBA" id="ARBA00023315"/>
    </source>
</evidence>
<dbReference type="InterPro" id="IPR042221">
    <property type="entry name" value="Leu/Phe-tRNA_Trfase_N"/>
</dbReference>
<comment type="caution">
    <text evidence="16">The sequence shown here is derived from an EMBL/GenBank/DDBJ whole genome shotgun (WGS) entry which is preliminary data.</text>
</comment>
<evidence type="ECO:0000256" key="8">
    <source>
        <dbReference type="ARBA" id="ARBA00054043"/>
    </source>
</evidence>
<evidence type="ECO:0000256" key="3">
    <source>
        <dbReference type="ARBA" id="ARBA00022679"/>
    </source>
</evidence>
<dbReference type="HAMAP" id="MF_00688">
    <property type="entry name" value="Leu_Phe_trans"/>
    <property type="match status" value="1"/>
</dbReference>
<dbReference type="GO" id="GO:0030163">
    <property type="term" value="P:protein catabolic process"/>
    <property type="evidence" value="ECO:0007669"/>
    <property type="project" value="UniProtKB-UniRule"/>
</dbReference>
<dbReference type="GO" id="GO:0005737">
    <property type="term" value="C:cytoplasm"/>
    <property type="evidence" value="ECO:0007669"/>
    <property type="project" value="UniProtKB-SubCell"/>
</dbReference>
<evidence type="ECO:0000256" key="9">
    <source>
        <dbReference type="ARBA" id="ARBA00061535"/>
    </source>
</evidence>
<dbReference type="AlphaFoldDB" id="A0A317CQ86"/>
<dbReference type="SUPFAM" id="SSF55729">
    <property type="entry name" value="Acyl-CoA N-acyltransferases (Nat)"/>
    <property type="match status" value="1"/>
</dbReference>
<dbReference type="EC" id="2.3.2.6" evidence="10 15"/>
<evidence type="ECO:0000313" key="17">
    <source>
        <dbReference type="Proteomes" id="UP000245539"/>
    </source>
</evidence>
<comment type="function">
    <text evidence="8 15">Functions in the N-end rule pathway of protein degradation where it conjugates Leu, Phe and, less efficiently, Met from aminoacyl-tRNAs to the N-termini of proteins containing an N-terminal arginine or lysine.</text>
</comment>
<dbReference type="RefSeq" id="WP_109837159.1">
    <property type="nucleotide sequence ID" value="NZ_QGKM01000016.1"/>
</dbReference>
<dbReference type="Proteomes" id="UP000245539">
    <property type="component" value="Unassembled WGS sequence"/>
</dbReference>
<evidence type="ECO:0000256" key="5">
    <source>
        <dbReference type="ARBA" id="ARBA00050607"/>
    </source>
</evidence>
<evidence type="ECO:0000256" key="1">
    <source>
        <dbReference type="ARBA" id="ARBA00004496"/>
    </source>
</evidence>
<evidence type="ECO:0000256" key="11">
    <source>
        <dbReference type="ARBA" id="ARBA00074372"/>
    </source>
</evidence>
<comment type="catalytic activity">
    <reaction evidence="5 15">
        <text>L-phenylalanyl-tRNA(Phe) + an N-terminal L-alpha-aminoacyl-[protein] = an N-terminal L-phenylalanyl-L-alpha-aminoacyl-[protein] + tRNA(Phe)</text>
        <dbReference type="Rhea" id="RHEA:43632"/>
        <dbReference type="Rhea" id="RHEA-COMP:9668"/>
        <dbReference type="Rhea" id="RHEA-COMP:9699"/>
        <dbReference type="Rhea" id="RHEA-COMP:10636"/>
        <dbReference type="Rhea" id="RHEA-COMP:10637"/>
        <dbReference type="ChEBI" id="CHEBI:78442"/>
        <dbReference type="ChEBI" id="CHEBI:78531"/>
        <dbReference type="ChEBI" id="CHEBI:78597"/>
        <dbReference type="ChEBI" id="CHEBI:83561"/>
        <dbReference type="EC" id="2.3.2.6"/>
    </reaction>
</comment>
<proteinExistence type="inferred from homology"/>
<evidence type="ECO:0000256" key="15">
    <source>
        <dbReference type="HAMAP-Rule" id="MF_00688"/>
    </source>
</evidence>
<evidence type="ECO:0000256" key="14">
    <source>
        <dbReference type="ARBA" id="ARBA00083640"/>
    </source>
</evidence>
<comment type="similarity">
    <text evidence="9 15">Belongs to the L/F-transferase family.</text>
</comment>
<dbReference type="PANTHER" id="PTHR30098">
    <property type="entry name" value="LEUCYL/PHENYLALANYL-TRNA--PROTEIN TRANSFERASE"/>
    <property type="match status" value="1"/>
</dbReference>